<evidence type="ECO:0008006" key="3">
    <source>
        <dbReference type="Google" id="ProtNLM"/>
    </source>
</evidence>
<gene>
    <name evidence="1" type="ORF">C7H09_04200</name>
</gene>
<dbReference type="Proteomes" id="UP000239866">
    <property type="component" value="Unassembled WGS sequence"/>
</dbReference>
<proteinExistence type="predicted"/>
<accession>A0A2T1KPY9</accession>
<keyword evidence="2" id="KW-1185">Reference proteome</keyword>
<evidence type="ECO:0000313" key="1">
    <source>
        <dbReference type="EMBL" id="PSF12219.1"/>
    </source>
</evidence>
<dbReference type="AlphaFoldDB" id="A0A2T1KPY9"/>
<dbReference type="RefSeq" id="WP_106761372.1">
    <property type="nucleotide sequence ID" value="NZ_PXNP01000015.1"/>
</dbReference>
<organism evidence="1 2">
    <name type="scientific">Marinobacter fuscus</name>
    <dbReference type="NCBI Taxonomy" id="2109942"/>
    <lineage>
        <taxon>Bacteria</taxon>
        <taxon>Pseudomonadati</taxon>
        <taxon>Pseudomonadota</taxon>
        <taxon>Gammaproteobacteria</taxon>
        <taxon>Pseudomonadales</taxon>
        <taxon>Marinobacteraceae</taxon>
        <taxon>Marinobacter</taxon>
    </lineage>
</organism>
<protein>
    <recommendedName>
        <fullName evidence="3">SMP-30/Gluconolactonase/LRE-like region domain-containing protein</fullName>
    </recommendedName>
</protein>
<name>A0A2T1KPY9_9GAMM</name>
<sequence>MAIDGLPNGELIAVGTRGCAAILRDGQWQAESTSVSVGLRDVCVGYDGAVYAVGDQGTIVRRHSPRA</sequence>
<comment type="caution">
    <text evidence="1">The sequence shown here is derived from an EMBL/GenBank/DDBJ whole genome shotgun (WGS) entry which is preliminary data.</text>
</comment>
<evidence type="ECO:0000313" key="2">
    <source>
        <dbReference type="Proteomes" id="UP000239866"/>
    </source>
</evidence>
<dbReference type="EMBL" id="PXNP01000015">
    <property type="protein sequence ID" value="PSF12219.1"/>
    <property type="molecule type" value="Genomic_DNA"/>
</dbReference>
<reference evidence="1 2" key="1">
    <citation type="submission" date="2018-03" db="EMBL/GenBank/DDBJ databases">
        <title>Marinobacter brunus sp. nov., a marine bacterium of Gamma-proteobacteria isolated from the surface seawater of the South China Sea.</title>
        <authorList>
            <person name="Cheng H."/>
            <person name="Wu Y.-H."/>
            <person name="Xamxidin M."/>
            <person name="Xu X.-W."/>
        </authorList>
    </citation>
    <scope>NUCLEOTIDE SEQUENCE [LARGE SCALE GENOMIC DNA]</scope>
    <source>
        <strain evidence="1 2">NH169-3</strain>
    </source>
</reference>